<dbReference type="SUPFAM" id="SSF55781">
    <property type="entry name" value="GAF domain-like"/>
    <property type="match status" value="1"/>
</dbReference>
<evidence type="ECO:0000313" key="7">
    <source>
        <dbReference type="Proteomes" id="UP001381003"/>
    </source>
</evidence>
<dbReference type="InterPro" id="IPR014757">
    <property type="entry name" value="Tscrpt_reg_IclR_C"/>
</dbReference>
<protein>
    <submittedName>
        <fullName evidence="6">Helix-turn-helix domain-containing protein</fullName>
    </submittedName>
</protein>
<dbReference type="InterPro" id="IPR005471">
    <property type="entry name" value="Tscrpt_reg_IclR_N"/>
</dbReference>
<evidence type="ECO:0000313" key="6">
    <source>
        <dbReference type="EMBL" id="WWF05832.1"/>
    </source>
</evidence>
<dbReference type="Pfam" id="PF01614">
    <property type="entry name" value="IclR_C"/>
    <property type="match status" value="1"/>
</dbReference>
<dbReference type="SUPFAM" id="SSF46785">
    <property type="entry name" value="Winged helix' DNA-binding domain"/>
    <property type="match status" value="1"/>
</dbReference>
<dbReference type="PROSITE" id="PS51077">
    <property type="entry name" value="HTH_ICLR"/>
    <property type="match status" value="1"/>
</dbReference>
<feature type="domain" description="HTH iclR-type" evidence="4">
    <location>
        <begin position="1"/>
        <end position="43"/>
    </location>
</feature>
<feature type="domain" description="IclR-ED" evidence="5">
    <location>
        <begin position="42"/>
        <end position="223"/>
    </location>
</feature>
<dbReference type="EMBL" id="CP104874">
    <property type="protein sequence ID" value="WWF05832.1"/>
    <property type="molecule type" value="Genomic_DNA"/>
</dbReference>
<evidence type="ECO:0000256" key="1">
    <source>
        <dbReference type="ARBA" id="ARBA00023015"/>
    </source>
</evidence>
<dbReference type="Gene3D" id="1.10.10.10">
    <property type="entry name" value="Winged helix-like DNA-binding domain superfamily/Winged helix DNA-binding domain"/>
    <property type="match status" value="1"/>
</dbReference>
<keyword evidence="3" id="KW-0804">Transcription</keyword>
<gene>
    <name evidence="6" type="ORF">N5P18_02860</name>
</gene>
<evidence type="ECO:0000256" key="3">
    <source>
        <dbReference type="ARBA" id="ARBA00023163"/>
    </source>
</evidence>
<dbReference type="Gene3D" id="3.30.450.40">
    <property type="match status" value="1"/>
</dbReference>
<keyword evidence="2" id="KW-0238">DNA-binding</keyword>
<dbReference type="InterPro" id="IPR036390">
    <property type="entry name" value="WH_DNA-bd_sf"/>
</dbReference>
<evidence type="ECO:0000256" key="2">
    <source>
        <dbReference type="ARBA" id="ARBA00023125"/>
    </source>
</evidence>
<organism evidence="6 7">
    <name type="scientific">Janibacter terrae</name>
    <dbReference type="NCBI Taxonomy" id="103817"/>
    <lineage>
        <taxon>Bacteria</taxon>
        <taxon>Bacillati</taxon>
        <taxon>Actinomycetota</taxon>
        <taxon>Actinomycetes</taxon>
        <taxon>Micrococcales</taxon>
        <taxon>Intrasporangiaceae</taxon>
        <taxon>Janibacter</taxon>
    </lineage>
</organism>
<proteinExistence type="predicted"/>
<dbReference type="InterPro" id="IPR029016">
    <property type="entry name" value="GAF-like_dom_sf"/>
</dbReference>
<dbReference type="PANTHER" id="PTHR30136:SF24">
    <property type="entry name" value="HTH-TYPE TRANSCRIPTIONAL REPRESSOR ALLR"/>
    <property type="match status" value="1"/>
</dbReference>
<evidence type="ECO:0000259" key="4">
    <source>
        <dbReference type="PROSITE" id="PS51077"/>
    </source>
</evidence>
<dbReference type="PANTHER" id="PTHR30136">
    <property type="entry name" value="HELIX-TURN-HELIX TRANSCRIPTIONAL REGULATOR, ICLR FAMILY"/>
    <property type="match status" value="1"/>
</dbReference>
<dbReference type="InterPro" id="IPR036388">
    <property type="entry name" value="WH-like_DNA-bd_sf"/>
</dbReference>
<sequence>MTLTELARAADLPKSTVHRLLARLVELDVVEPTDEGYRISLSMARLASLSPANLMRDLALPHMARLHHWSGHTVTLGVLRGFDTVILDQVGFTAWHPEAYQAGARIPAHCSVLGKALLAWDPREALETLLPNPLPAVTPATITDRDVLMAQLRQIRATNVAHQLDESLEGIAGIASAIIIKGEAVGALGIVHPSSVQLPAQAPQALLSTVARLSTEIADRLSALGQEKRWMPAREFVVPEPADEDHDPT</sequence>
<dbReference type="Proteomes" id="UP001381003">
    <property type="component" value="Chromosome"/>
</dbReference>
<dbReference type="Pfam" id="PF09339">
    <property type="entry name" value="HTH_IclR"/>
    <property type="match status" value="1"/>
</dbReference>
<evidence type="ECO:0000259" key="5">
    <source>
        <dbReference type="PROSITE" id="PS51078"/>
    </source>
</evidence>
<dbReference type="CDD" id="cd00090">
    <property type="entry name" value="HTH_ARSR"/>
    <property type="match status" value="1"/>
</dbReference>
<dbReference type="PROSITE" id="PS51078">
    <property type="entry name" value="ICLR_ED"/>
    <property type="match status" value="1"/>
</dbReference>
<name>A0ABZ2FET9_9MICO</name>
<reference evidence="6 7" key="1">
    <citation type="submission" date="2022-09" db="EMBL/GenBank/DDBJ databases">
        <title>Complete genome sequence of Janibacter terrae strain COS04-44, PCL-degrading bacteria isolated from oil spilled coast.</title>
        <authorList>
            <person name="Park H."/>
            <person name="Kim J.Y."/>
            <person name="An S.H."/>
            <person name="Lee C.M."/>
            <person name="Weon H.-Y."/>
        </authorList>
    </citation>
    <scope>NUCLEOTIDE SEQUENCE [LARGE SCALE GENOMIC DNA]</scope>
    <source>
        <strain evidence="6 7">COS04-44</strain>
    </source>
</reference>
<dbReference type="InterPro" id="IPR011991">
    <property type="entry name" value="ArsR-like_HTH"/>
</dbReference>
<accession>A0ABZ2FET9</accession>
<keyword evidence="1" id="KW-0805">Transcription regulation</keyword>
<keyword evidence="7" id="KW-1185">Reference proteome</keyword>
<dbReference type="InterPro" id="IPR050707">
    <property type="entry name" value="HTH_MetabolicPath_Reg"/>
</dbReference>
<dbReference type="RefSeq" id="WP_338538625.1">
    <property type="nucleotide sequence ID" value="NZ_CP104874.1"/>
</dbReference>